<comment type="subunit">
    <text evidence="6">Homodimer.</text>
</comment>
<dbReference type="Proteomes" id="UP000003844">
    <property type="component" value="Unassembled WGS sequence"/>
</dbReference>
<feature type="binding site" evidence="6">
    <location>
        <begin position="328"/>
        <end position="332"/>
    </location>
    <ligand>
        <name>ATP</name>
        <dbReference type="ChEBI" id="CHEBI:30616"/>
    </ligand>
</feature>
<feature type="binding site" evidence="6">
    <location>
        <position position="15"/>
    </location>
    <ligand>
        <name>ATP</name>
        <dbReference type="ChEBI" id="CHEBI:30616"/>
    </ligand>
</feature>
<dbReference type="EMBL" id="JH594606">
    <property type="protein sequence ID" value="EHQ01100.1"/>
    <property type="molecule type" value="Genomic_DNA"/>
</dbReference>
<dbReference type="PRINTS" id="PR00471">
    <property type="entry name" value="ACETATEKNASE"/>
</dbReference>
<feature type="site" description="Transition state stabilizer" evidence="6">
    <location>
        <position position="180"/>
    </location>
</feature>
<keyword evidence="2 6" id="KW-0808">Transferase</keyword>
<comment type="catalytic activity">
    <reaction evidence="6">
        <text>acetate + ATP = acetyl phosphate + ADP</text>
        <dbReference type="Rhea" id="RHEA:11352"/>
        <dbReference type="ChEBI" id="CHEBI:22191"/>
        <dbReference type="ChEBI" id="CHEBI:30089"/>
        <dbReference type="ChEBI" id="CHEBI:30616"/>
        <dbReference type="ChEBI" id="CHEBI:456216"/>
        <dbReference type="EC" id="2.7.2.1"/>
    </reaction>
</comment>
<accession>H2C0C0</accession>
<feature type="binding site" evidence="6">
    <location>
        <position position="382"/>
    </location>
    <ligand>
        <name>Mg(2+)</name>
        <dbReference type="ChEBI" id="CHEBI:18420"/>
    </ligand>
</feature>
<proteinExistence type="inferred from homology"/>
<dbReference type="AlphaFoldDB" id="H2C0C0"/>
<evidence type="ECO:0000256" key="1">
    <source>
        <dbReference type="ARBA" id="ARBA00008748"/>
    </source>
</evidence>
<evidence type="ECO:0000256" key="7">
    <source>
        <dbReference type="RuleBase" id="RU003835"/>
    </source>
</evidence>
<evidence type="ECO:0000256" key="3">
    <source>
        <dbReference type="ARBA" id="ARBA00022741"/>
    </source>
</evidence>
<feature type="site" description="Transition state stabilizer" evidence="6">
    <location>
        <position position="239"/>
    </location>
</feature>
<comment type="subcellular location">
    <subcellularLocation>
        <location evidence="6">Cytoplasm</location>
    </subcellularLocation>
</comment>
<evidence type="ECO:0000256" key="6">
    <source>
        <dbReference type="HAMAP-Rule" id="MF_00020"/>
    </source>
</evidence>
<dbReference type="Pfam" id="PF00871">
    <property type="entry name" value="Acetate_kinase"/>
    <property type="match status" value="1"/>
</dbReference>
<evidence type="ECO:0000256" key="5">
    <source>
        <dbReference type="ARBA" id="ARBA00022840"/>
    </source>
</evidence>
<evidence type="ECO:0000313" key="8">
    <source>
        <dbReference type="EMBL" id="EHQ01100.1"/>
    </source>
</evidence>
<dbReference type="GO" id="GO:0006085">
    <property type="term" value="P:acetyl-CoA biosynthetic process"/>
    <property type="evidence" value="ECO:0007669"/>
    <property type="project" value="UniProtKB-UniRule"/>
</dbReference>
<dbReference type="CDD" id="cd24010">
    <property type="entry name" value="ASKHA_NBD_AcK_PK"/>
    <property type="match status" value="1"/>
</dbReference>
<dbReference type="GO" id="GO:0005524">
    <property type="term" value="F:ATP binding"/>
    <property type="evidence" value="ECO:0007669"/>
    <property type="project" value="UniProtKB-KW"/>
</dbReference>
<dbReference type="InterPro" id="IPR043129">
    <property type="entry name" value="ATPase_NBD"/>
</dbReference>
<dbReference type="PANTHER" id="PTHR21060:SF15">
    <property type="entry name" value="ACETATE KINASE-RELATED"/>
    <property type="match status" value="1"/>
</dbReference>
<dbReference type="HOGENOM" id="CLU_020352_0_1_10"/>
<feature type="binding site" evidence="6">
    <location>
        <begin position="206"/>
        <end position="210"/>
    </location>
    <ligand>
        <name>ATP</name>
        <dbReference type="ChEBI" id="CHEBI:30616"/>
    </ligand>
</feature>
<dbReference type="NCBIfam" id="TIGR00016">
    <property type="entry name" value="ackA"/>
    <property type="match status" value="1"/>
</dbReference>
<comment type="similarity">
    <text evidence="1 6 7">Belongs to the acetokinase family.</text>
</comment>
<dbReference type="PANTHER" id="PTHR21060">
    <property type="entry name" value="ACETATE KINASE"/>
    <property type="match status" value="1"/>
</dbReference>
<dbReference type="PROSITE" id="PS01075">
    <property type="entry name" value="ACETATE_KINASE_1"/>
    <property type="match status" value="1"/>
</dbReference>
<dbReference type="InterPro" id="IPR004372">
    <property type="entry name" value="Ac/propionate_kinase"/>
</dbReference>
<keyword evidence="3 6" id="KW-0547">Nucleotide-binding</keyword>
<dbReference type="GO" id="GO:0000287">
    <property type="term" value="F:magnesium ion binding"/>
    <property type="evidence" value="ECO:0007669"/>
    <property type="project" value="UniProtKB-UniRule"/>
</dbReference>
<feature type="active site" description="Proton donor/acceptor" evidence="6">
    <location>
        <position position="148"/>
    </location>
</feature>
<dbReference type="RefSeq" id="WP_006987426.1">
    <property type="nucleotide sequence ID" value="NZ_JH594606.1"/>
</dbReference>
<protein>
    <recommendedName>
        <fullName evidence="6">Acetate kinase</fullName>
        <ecNumber evidence="6">2.7.2.1</ecNumber>
    </recommendedName>
    <alternativeName>
        <fullName evidence="6">Acetokinase</fullName>
    </alternativeName>
</protein>
<dbReference type="STRING" id="865937.Gilli_0386"/>
<keyword evidence="6" id="KW-0963">Cytoplasm</keyword>
<dbReference type="EC" id="2.7.2.1" evidence="6"/>
<evidence type="ECO:0000313" key="9">
    <source>
        <dbReference type="Proteomes" id="UP000003844"/>
    </source>
</evidence>
<dbReference type="eggNOG" id="COG0282">
    <property type="taxonomic scope" value="Bacteria"/>
</dbReference>
<feature type="binding site" evidence="6">
    <location>
        <position position="8"/>
    </location>
    <ligand>
        <name>Mg(2+)</name>
        <dbReference type="ChEBI" id="CHEBI:18420"/>
    </ligand>
</feature>
<dbReference type="PROSITE" id="PS01076">
    <property type="entry name" value="ACETATE_KINASE_2"/>
    <property type="match status" value="1"/>
</dbReference>
<sequence>MKNILVINSGSSSLKFQLIQMPEEHVLAFGLVERIGQESGKLSYSSEKFSTSEERQVSNHSEALKSVTMLLMDSKNGVIKNASEIPAIGHRVVHGGDKFSETILIDEKVKTTIKTLFSLAPLHNPPNLTGIEVAESIFPNSRQIAVFDTAFHRSIPPRANRYAIPNSFYEEHNIQVYGFHGTSHKYVSEKAMEHIVDKKSKIISIHLGNGCSITAIEDGKSIDHSLGFAPVNGLIMGTRSGDIDQSVIFYMINQLGYTAQEVSDLLHHKSGMLGLTGYSDLRDIEAEAEKGNRNCKLALEMNAYRIKKYIGAYSAAMNGLDAIIFTAGIGENSNTIRALVCRDMEFLGIELDENENAIRSKEIRKISTNASKVNVLVIPTNEELEIAKQVFSLTSTSTSSV</sequence>
<comment type="pathway">
    <text evidence="6">Metabolic intermediate biosynthesis; acetyl-CoA biosynthesis; acetyl-CoA from acetate: step 1/2.</text>
</comment>
<dbReference type="InterPro" id="IPR023865">
    <property type="entry name" value="Aliphatic_acid_kinase_CS"/>
</dbReference>
<keyword evidence="5 6" id="KW-0067">ATP-binding</keyword>
<dbReference type="GO" id="GO:0005737">
    <property type="term" value="C:cytoplasm"/>
    <property type="evidence" value="ECO:0007669"/>
    <property type="project" value="UniProtKB-SubCell"/>
</dbReference>
<evidence type="ECO:0000256" key="4">
    <source>
        <dbReference type="ARBA" id="ARBA00022777"/>
    </source>
</evidence>
<reference evidence="9" key="1">
    <citation type="journal article" date="2012" name="Stand. Genomic Sci.">
        <title>Genome sequence of the Antarctic rhodopsins-containing flavobacterium Gillisia limnaea type strain (R-8282(T)).</title>
        <authorList>
            <person name="Riedel T."/>
            <person name="Held B."/>
            <person name="Nolan M."/>
            <person name="Lucas S."/>
            <person name="Lapidus A."/>
            <person name="Tice H."/>
            <person name="Del Rio T.G."/>
            <person name="Cheng J.F."/>
            <person name="Han C."/>
            <person name="Tapia R."/>
            <person name="Goodwin L.A."/>
            <person name="Pitluck S."/>
            <person name="Liolios K."/>
            <person name="Mavromatis K."/>
            <person name="Pagani I."/>
            <person name="Ivanova N."/>
            <person name="Mikhailova N."/>
            <person name="Pati A."/>
            <person name="Chen A."/>
            <person name="Palaniappan K."/>
            <person name="Land M."/>
            <person name="Rohde M."/>
            <person name="Tindall B.J."/>
            <person name="Detter J.C."/>
            <person name="Goker M."/>
            <person name="Bristow J."/>
            <person name="Eisen J.A."/>
            <person name="Markowitz V."/>
            <person name="Hugenholtz P."/>
            <person name="Kyrpides N.C."/>
            <person name="Klenk H.P."/>
            <person name="Woyke T."/>
        </authorList>
    </citation>
    <scope>NUCLEOTIDE SEQUENCE [LARGE SCALE GENOMIC DNA]</scope>
    <source>
        <strain evidence="9">DSM 15749 / LMG 21470 / R-8282</strain>
    </source>
</reference>
<keyword evidence="4 6" id="KW-0418">Kinase</keyword>
<dbReference type="PIRSF" id="PIRSF000722">
    <property type="entry name" value="Acetate_prop_kin"/>
    <property type="match status" value="1"/>
</dbReference>
<dbReference type="HAMAP" id="MF_00020">
    <property type="entry name" value="Acetate_kinase"/>
    <property type="match status" value="1"/>
</dbReference>
<keyword evidence="6" id="KW-0479">Metal-binding</keyword>
<dbReference type="GO" id="GO:0006083">
    <property type="term" value="P:acetate metabolic process"/>
    <property type="evidence" value="ECO:0007669"/>
    <property type="project" value="TreeGrafter"/>
</dbReference>
<dbReference type="OrthoDB" id="9802453at2"/>
<dbReference type="UniPathway" id="UPA00340">
    <property type="reaction ID" value="UER00458"/>
</dbReference>
<feature type="binding site" evidence="6">
    <location>
        <begin position="280"/>
        <end position="282"/>
    </location>
    <ligand>
        <name>ATP</name>
        <dbReference type="ChEBI" id="CHEBI:30616"/>
    </ligand>
</feature>
<feature type="binding site" evidence="6">
    <location>
        <position position="91"/>
    </location>
    <ligand>
        <name>substrate</name>
    </ligand>
</feature>
<organism evidence="8 9">
    <name type="scientific">Gillisia limnaea (strain DSM 15749 / LMG 21470 / R-8282)</name>
    <dbReference type="NCBI Taxonomy" id="865937"/>
    <lineage>
        <taxon>Bacteria</taxon>
        <taxon>Pseudomonadati</taxon>
        <taxon>Bacteroidota</taxon>
        <taxon>Flavobacteriia</taxon>
        <taxon>Flavobacteriales</taxon>
        <taxon>Flavobacteriaceae</taxon>
        <taxon>Gillisia</taxon>
    </lineage>
</organism>
<dbReference type="Gene3D" id="3.30.420.40">
    <property type="match status" value="2"/>
</dbReference>
<dbReference type="SUPFAM" id="SSF53067">
    <property type="entry name" value="Actin-like ATPase domain"/>
    <property type="match status" value="2"/>
</dbReference>
<gene>
    <name evidence="6" type="primary">ackA</name>
    <name evidence="8" type="ORF">Gilli_0386</name>
</gene>
<keyword evidence="6" id="KW-0460">Magnesium</keyword>
<name>H2C0C0_GILLR</name>
<evidence type="ECO:0000256" key="2">
    <source>
        <dbReference type="ARBA" id="ARBA00022679"/>
    </source>
</evidence>
<keyword evidence="9" id="KW-1185">Reference proteome</keyword>
<dbReference type="InterPro" id="IPR000890">
    <property type="entry name" value="Aliphatic_acid_kin_short-chain"/>
</dbReference>
<comment type="cofactor">
    <cofactor evidence="6">
        <name>Mg(2+)</name>
        <dbReference type="ChEBI" id="CHEBI:18420"/>
    </cofactor>
    <cofactor evidence="6">
        <name>Mn(2+)</name>
        <dbReference type="ChEBI" id="CHEBI:29035"/>
    </cofactor>
    <text evidence="6">Mg(2+). Can also accept Mn(2+).</text>
</comment>
<dbReference type="GO" id="GO:0008776">
    <property type="term" value="F:acetate kinase activity"/>
    <property type="evidence" value="ECO:0007669"/>
    <property type="project" value="UniProtKB-UniRule"/>
</dbReference>
<comment type="function">
    <text evidence="6">Catalyzes the formation of acetyl phosphate from acetate and ATP. Can also catalyze the reverse reaction.</text>
</comment>